<dbReference type="eggNOG" id="ENOG502Z9BG">
    <property type="taxonomic scope" value="Bacteria"/>
</dbReference>
<dbReference type="PROSITE" id="PS51257">
    <property type="entry name" value="PROKAR_LIPOPROTEIN"/>
    <property type="match status" value="1"/>
</dbReference>
<gene>
    <name evidence="1" type="ORF">ADICEAN_01791</name>
</gene>
<dbReference type="Pfam" id="PF20113">
    <property type="entry name" value="DUF6503"/>
    <property type="match status" value="1"/>
</dbReference>
<organism evidence="1 2">
    <name type="scientific">Cesiribacter andamanensis AMV16</name>
    <dbReference type="NCBI Taxonomy" id="1279009"/>
    <lineage>
        <taxon>Bacteria</taxon>
        <taxon>Pseudomonadati</taxon>
        <taxon>Bacteroidota</taxon>
        <taxon>Cytophagia</taxon>
        <taxon>Cytophagales</taxon>
        <taxon>Cesiribacteraceae</taxon>
        <taxon>Cesiribacter</taxon>
    </lineage>
</organism>
<evidence type="ECO:0000313" key="2">
    <source>
        <dbReference type="Proteomes" id="UP000011910"/>
    </source>
</evidence>
<evidence type="ECO:0008006" key="3">
    <source>
        <dbReference type="Google" id="ProtNLM"/>
    </source>
</evidence>
<dbReference type="STRING" id="1279009.ADICEAN_01791"/>
<proteinExistence type="predicted"/>
<sequence>MHLKMKISILLLNLGLLLCSLLAGCGRRDDPQRIIDAAIEAHGGSRFNELEMAFDFRKHHYTYQRQGGLFRYTREITDSSGHVLDVLSNAGFTRLINGDTVSLPEERAQAFTNSVNSVHYFAMLPYGLNDAAVQKSYVAETRLKGEPYHLIRVRFAQEGGGVDHEDEFLYWIHTETHTMDYLAYSYQTEGGGMRFREAFNQRELGGIRLQDYRNYKPKGEGVPLDSLGSLWDAGRLELLSEIRLLNVQVTGFQ</sequence>
<dbReference type="Proteomes" id="UP000011910">
    <property type="component" value="Unassembled WGS sequence"/>
</dbReference>
<dbReference type="PATRIC" id="fig|1279009.4.peg.1820"/>
<evidence type="ECO:0000313" key="1">
    <source>
        <dbReference type="EMBL" id="EMR03062.1"/>
    </source>
</evidence>
<reference evidence="1 2" key="1">
    <citation type="journal article" date="2013" name="Genome Announc.">
        <title>Draft Genome Sequence of Cesiribacter andamanensis Strain AMV16T, Isolated from a Soil Sample from a Mud Volcano in the Andaman Islands, India.</title>
        <authorList>
            <person name="Shivaji S."/>
            <person name="Ara S."/>
            <person name="Begum Z."/>
            <person name="Srinivas T.N."/>
            <person name="Singh A."/>
            <person name="Kumar Pinnaka A."/>
        </authorList>
    </citation>
    <scope>NUCLEOTIDE SEQUENCE [LARGE SCALE GENOMIC DNA]</scope>
    <source>
        <strain evidence="1 2">AMV16</strain>
    </source>
</reference>
<dbReference type="EMBL" id="AODQ01000036">
    <property type="protein sequence ID" value="EMR03062.1"/>
    <property type="molecule type" value="Genomic_DNA"/>
</dbReference>
<protein>
    <recommendedName>
        <fullName evidence="3">Deoxyribose-phosphate aldolase</fullName>
    </recommendedName>
</protein>
<dbReference type="AlphaFoldDB" id="M7N710"/>
<keyword evidence="2" id="KW-1185">Reference proteome</keyword>
<accession>M7N710</accession>
<name>M7N710_9BACT</name>
<comment type="caution">
    <text evidence="1">The sequence shown here is derived from an EMBL/GenBank/DDBJ whole genome shotgun (WGS) entry which is preliminary data.</text>
</comment>
<dbReference type="InterPro" id="IPR045444">
    <property type="entry name" value="DUF6503"/>
</dbReference>